<dbReference type="Proteomes" id="UP000075880">
    <property type="component" value="Unassembled WGS sequence"/>
</dbReference>
<proteinExistence type="predicted"/>
<evidence type="ECO:0000313" key="2">
    <source>
        <dbReference type="EnsemblMetazoa" id="ENSAATROPP006131"/>
    </source>
</evidence>
<reference evidence="2" key="1">
    <citation type="submission" date="2024-04" db="UniProtKB">
        <authorList>
            <consortium name="EnsemblMetazoa"/>
        </authorList>
    </citation>
    <scope>IDENTIFICATION</scope>
    <source>
        <strain evidence="2">EBRO</strain>
    </source>
</reference>
<evidence type="ECO:0000256" key="1">
    <source>
        <dbReference type="SAM" id="SignalP"/>
    </source>
</evidence>
<dbReference type="AlphaFoldDB" id="A0AAG5D4Q5"/>
<evidence type="ECO:0000313" key="3">
    <source>
        <dbReference type="Proteomes" id="UP000075880"/>
    </source>
</evidence>
<organism evidence="2 3">
    <name type="scientific">Anopheles atroparvus</name>
    <name type="common">European mosquito</name>
    <dbReference type="NCBI Taxonomy" id="41427"/>
    <lineage>
        <taxon>Eukaryota</taxon>
        <taxon>Metazoa</taxon>
        <taxon>Ecdysozoa</taxon>
        <taxon>Arthropoda</taxon>
        <taxon>Hexapoda</taxon>
        <taxon>Insecta</taxon>
        <taxon>Pterygota</taxon>
        <taxon>Neoptera</taxon>
        <taxon>Endopterygota</taxon>
        <taxon>Diptera</taxon>
        <taxon>Nematocera</taxon>
        <taxon>Culicoidea</taxon>
        <taxon>Culicidae</taxon>
        <taxon>Anophelinae</taxon>
        <taxon>Anopheles</taxon>
    </lineage>
</organism>
<protein>
    <recommendedName>
        <fullName evidence="4">Secreted protein</fullName>
    </recommendedName>
</protein>
<name>A0AAG5D4Q5_ANOAO</name>
<dbReference type="EnsemblMetazoa" id="ENSAATROPT006806">
    <property type="protein sequence ID" value="ENSAATROPP006131"/>
    <property type="gene ID" value="ENSAATROPG005545"/>
</dbReference>
<keyword evidence="1" id="KW-0732">Signal</keyword>
<feature type="signal peptide" evidence="1">
    <location>
        <begin position="1"/>
        <end position="19"/>
    </location>
</feature>
<accession>A0AAG5D4Q5</accession>
<sequence>MRWEQFNLLRATLLWLCLPFQRIINTGMETALKHQSYGGSSSSSINSACWGNDKILVPVCSFFCIFHLGREISSFLQGYHSPLTKQASFRYRAGV</sequence>
<feature type="chain" id="PRO_5042516934" description="Secreted protein" evidence="1">
    <location>
        <begin position="20"/>
        <end position="95"/>
    </location>
</feature>
<evidence type="ECO:0008006" key="4">
    <source>
        <dbReference type="Google" id="ProtNLM"/>
    </source>
</evidence>
<keyword evidence="3" id="KW-1185">Reference proteome</keyword>